<accession>A0A5C3EHI6</accession>
<dbReference type="EMBL" id="OOIN01000027">
    <property type="protein sequence ID" value="SPO29197.1"/>
    <property type="molecule type" value="Genomic_DNA"/>
</dbReference>
<dbReference type="AlphaFoldDB" id="A0A5C3EHI6"/>
<evidence type="ECO:0000313" key="1">
    <source>
        <dbReference type="EMBL" id="SPO29197.1"/>
    </source>
</evidence>
<evidence type="ECO:0000313" key="2">
    <source>
        <dbReference type="Proteomes" id="UP000324022"/>
    </source>
</evidence>
<protein>
    <submittedName>
        <fullName evidence="1">Uncharacterized protein</fullName>
    </submittedName>
</protein>
<sequence>MKKAQEQLKSQRPELPDAAARLYTGVKSQDLYKQQEAASVQHALAVPLGSKNTTITPTIDGTTSVDTQMVNQMEGVMEDISARMDHGDPRDEIFDQAQVLEGGIFDEPQDLESELAAAQFRISWLQFLGGISHAYERERKLLDFMVAVGFCPLCPFRRTNAFLLSSHQQVGLFADLGPANAFEPSSRSSPWQHMIMFHPSKLTALWGGQQLNPGIFQCPLVPAFAPHVWFQAQPEIANRYLAPISARYLDWLSNAQKSVVAKHMVPTLYMDLENASQVNWADKVAGKLLTSTLKKSDKATHSASQEKIITCSLTASVSYP</sequence>
<name>A0A5C3EHI6_9BASI</name>
<dbReference type="OrthoDB" id="10611004at2759"/>
<organism evidence="1 2">
    <name type="scientific">Ustilago trichophora</name>
    <dbReference type="NCBI Taxonomy" id="86804"/>
    <lineage>
        <taxon>Eukaryota</taxon>
        <taxon>Fungi</taxon>
        <taxon>Dikarya</taxon>
        <taxon>Basidiomycota</taxon>
        <taxon>Ustilaginomycotina</taxon>
        <taxon>Ustilaginomycetes</taxon>
        <taxon>Ustilaginales</taxon>
        <taxon>Ustilaginaceae</taxon>
        <taxon>Ustilago</taxon>
    </lineage>
</organism>
<dbReference type="Proteomes" id="UP000324022">
    <property type="component" value="Unassembled WGS sequence"/>
</dbReference>
<proteinExistence type="predicted"/>
<keyword evidence="2" id="KW-1185">Reference proteome</keyword>
<reference evidence="1 2" key="1">
    <citation type="submission" date="2018-03" db="EMBL/GenBank/DDBJ databases">
        <authorList>
            <person name="Guldener U."/>
        </authorList>
    </citation>
    <scope>NUCLEOTIDE SEQUENCE [LARGE SCALE GENOMIC DNA]</scope>
    <source>
        <strain evidence="1 2">NBRC100155</strain>
    </source>
</reference>
<gene>
    <name evidence="1" type="ORF">UTRI_06146</name>
</gene>